<keyword evidence="1" id="KW-0472">Membrane</keyword>
<feature type="transmembrane region" description="Helical" evidence="1">
    <location>
        <begin position="378"/>
        <end position="400"/>
    </location>
</feature>
<protein>
    <recommendedName>
        <fullName evidence="4">PNPLA domain-containing protein</fullName>
    </recommendedName>
</protein>
<feature type="transmembrane region" description="Helical" evidence="1">
    <location>
        <begin position="146"/>
        <end position="174"/>
    </location>
</feature>
<evidence type="ECO:0000256" key="1">
    <source>
        <dbReference type="SAM" id="Phobius"/>
    </source>
</evidence>
<dbReference type="EMBL" id="JAUSRA010000001">
    <property type="protein sequence ID" value="MDP9795972.1"/>
    <property type="molecule type" value="Genomic_DNA"/>
</dbReference>
<proteinExistence type="predicted"/>
<keyword evidence="3" id="KW-1185">Reference proteome</keyword>
<name>A0ABT9MX02_9ACTN</name>
<dbReference type="RefSeq" id="WP_306832187.1">
    <property type="nucleotide sequence ID" value="NZ_JAUSRA010000001.1"/>
</dbReference>
<feature type="transmembrane region" description="Helical" evidence="1">
    <location>
        <begin position="83"/>
        <end position="104"/>
    </location>
</feature>
<feature type="transmembrane region" description="Helical" evidence="1">
    <location>
        <begin position="338"/>
        <end position="358"/>
    </location>
</feature>
<gene>
    <name evidence="2" type="ORF">J2S43_004484</name>
</gene>
<feature type="transmembrane region" description="Helical" evidence="1">
    <location>
        <begin position="195"/>
        <end position="215"/>
    </location>
</feature>
<reference evidence="2 3" key="1">
    <citation type="submission" date="2023-07" db="EMBL/GenBank/DDBJ databases">
        <title>Sequencing the genomes of 1000 actinobacteria strains.</title>
        <authorList>
            <person name="Klenk H.-P."/>
        </authorList>
    </citation>
    <scope>NUCLEOTIDE SEQUENCE [LARGE SCALE GENOMIC DNA]</scope>
    <source>
        <strain evidence="2 3">DSM 44710</strain>
    </source>
</reference>
<feature type="transmembrane region" description="Helical" evidence="1">
    <location>
        <begin position="296"/>
        <end position="317"/>
    </location>
</feature>
<sequence>MRLRALPWLALIVAGVAGIAMREASGLLGRLQQAGAPSYGMGALTGWPGPPWEHRAITGAVTAWSERTVGTDLHGPALAWVHWYAALAAVLFLPACGILLLTAVRAVGFEGGAARWHVLPAVLAAEAEALWTPVVAGGLDGSPHGLAALVSALLSAVKWIALAIAGGAILVRWLAADVGPPRPFAGDRVWRRHHVQLIAVAVLFLAFAAPLGGPLDQGPDIVRAWADPNFTPVRVLGPLTGTLLLCVALWTAGRWALLDGVGPAREPGRWQLTLIAGAAAALLFGALRLTGFDTGLNLLGIALVLAVIGGVNGALGARASSASHTDLPGDRWGRVSRLGRCLSVAPLVALGMLLVRAFSGPVLLSGAAGMPVRAAWGWLLAGVVLAVVVAPASAWGAGVLERRWVDRSARRKRWVPHQVGAAVLGAGVVVAVTGAVDPLAAGRGVRVIGLLTVALATLVVAFGFVRRRAEQRLPTRLFSRARRTPVLALSLVTVLVAGQVDAGRYHDVPMVAGASAGIAGDDGNALEGAFEEWLRNAGACAPGAGAGEIEAGRPVVPLVLVAAPSGGSRAAYWTAAALDDLTDPELQRRALAPETAGAACGDRAIFAISGVSGGSLGAAVWATSRDGARTESPGRTEAAAGVPVSEEPLAALLAAGFYRDLPHMLHGIDGRGTRHIADRARILETGWERANPALAADLATVAPATGTWRPLLLFNGTAVETGCRVVVAPIPAAVTAERRGDALASCRAAAGPARGNGSGRFAVGALDAQDYLGCTGDASLRLSTAALLSARFPYFTPTGRMRHCNPDGTVAETFGVDGGYLETNGIALALDLWRALEPVVAAHNRAPAGRPLIAPMLVVLDNHYQRYGAPTATDRPAELIAPLTALQAPRTAQTGPIQLQDALLELSGPLPGLGPGRLRAGDDPCGDSRVFRLAPDAHPGVEAPLGWVLSDAAQHDLRTELRTQTAAGAPCAAVAGRAAGSLVPALEPGGMATVLQMLGGALRLTAS</sequence>
<organism evidence="2 3">
    <name type="scientific">Catenuloplanes nepalensis</name>
    <dbReference type="NCBI Taxonomy" id="587533"/>
    <lineage>
        <taxon>Bacteria</taxon>
        <taxon>Bacillati</taxon>
        <taxon>Actinomycetota</taxon>
        <taxon>Actinomycetes</taxon>
        <taxon>Micromonosporales</taxon>
        <taxon>Micromonosporaceae</taxon>
        <taxon>Catenuloplanes</taxon>
    </lineage>
</organism>
<feature type="transmembrane region" description="Helical" evidence="1">
    <location>
        <begin position="116"/>
        <end position="134"/>
    </location>
</feature>
<evidence type="ECO:0008006" key="4">
    <source>
        <dbReference type="Google" id="ProtNLM"/>
    </source>
</evidence>
<feature type="transmembrane region" description="Helical" evidence="1">
    <location>
        <begin position="447"/>
        <end position="465"/>
    </location>
</feature>
<keyword evidence="1" id="KW-1133">Transmembrane helix</keyword>
<dbReference type="Proteomes" id="UP001240984">
    <property type="component" value="Unassembled WGS sequence"/>
</dbReference>
<keyword evidence="1" id="KW-0812">Transmembrane</keyword>
<feature type="transmembrane region" description="Helical" evidence="1">
    <location>
        <begin position="421"/>
        <end position="441"/>
    </location>
</feature>
<comment type="caution">
    <text evidence="2">The sequence shown here is derived from an EMBL/GenBank/DDBJ whole genome shotgun (WGS) entry which is preliminary data.</text>
</comment>
<accession>A0ABT9MX02</accession>
<evidence type="ECO:0000313" key="2">
    <source>
        <dbReference type="EMBL" id="MDP9795972.1"/>
    </source>
</evidence>
<evidence type="ECO:0000313" key="3">
    <source>
        <dbReference type="Proteomes" id="UP001240984"/>
    </source>
</evidence>
<feature type="transmembrane region" description="Helical" evidence="1">
    <location>
        <begin position="270"/>
        <end position="290"/>
    </location>
</feature>
<feature type="transmembrane region" description="Helical" evidence="1">
    <location>
        <begin position="486"/>
        <end position="505"/>
    </location>
</feature>
<feature type="transmembrane region" description="Helical" evidence="1">
    <location>
        <begin position="235"/>
        <end position="258"/>
    </location>
</feature>